<accession>A0ABR2HW97</accession>
<sequence length="544" mass="64147">MSFENSPTAILKRSPHIDQFSQEYQRIETKIRDYQEKKDELSKIVHDQTLQYDISKRQHLSRIAVFNERLNSVTQRKKEMKSLKTDITSAESAYKEANESNSKVLKEVSQLKKSLENIYQEIAESLTQVYEKDLNSNSDSSQKRILSSIDTLRKVIQNRNVHLMKIEELYSTASQKLSQIQKVGKQLIRKKQKLTEKESQIDSRRLQTLQIMAEPIDSLSYEEEVTKDVEKDAENAQMRISAEQKFDSQIALQNEDDFSQELSEISQIENNNSKRKVILAKKKEYVEGLKKTISKTPNSPNSERSPRKISPRKKTSSPNVLNNNDMHTVVEQISQRLQKKQKEITELEKSIDELSAKNALWRKSKAKEWDEKIKKIEELSKQFHEVQSFMLAINEIKEQIEEEKQTSLDLESRIAQIKRRMDNVERDKNLNNNNNKNLQNIRKLYEEHKQEIEENQQRLEEMRESVSELEKNVKESEERYRKEEINTIKLEENVKKLEEKISTIVNKVHTEENQLDDLLKKMPKDQTKQFREFRELFNANTEAA</sequence>
<evidence type="ECO:0000256" key="2">
    <source>
        <dbReference type="SAM" id="MobiDB-lite"/>
    </source>
</evidence>
<feature type="region of interest" description="Disordered" evidence="2">
    <location>
        <begin position="290"/>
        <end position="324"/>
    </location>
</feature>
<organism evidence="3 4">
    <name type="scientific">Tritrichomonas musculus</name>
    <dbReference type="NCBI Taxonomy" id="1915356"/>
    <lineage>
        <taxon>Eukaryota</taxon>
        <taxon>Metamonada</taxon>
        <taxon>Parabasalia</taxon>
        <taxon>Tritrichomonadida</taxon>
        <taxon>Tritrichomonadidae</taxon>
        <taxon>Tritrichomonas</taxon>
    </lineage>
</organism>
<feature type="coiled-coil region" evidence="1">
    <location>
        <begin position="330"/>
        <end position="514"/>
    </location>
</feature>
<keyword evidence="1" id="KW-0175">Coiled coil</keyword>
<reference evidence="3 4" key="1">
    <citation type="submission" date="2024-04" db="EMBL/GenBank/DDBJ databases">
        <title>Tritrichomonas musculus Genome.</title>
        <authorList>
            <person name="Alves-Ferreira E."/>
            <person name="Grigg M."/>
            <person name="Lorenzi H."/>
            <person name="Galac M."/>
        </authorList>
    </citation>
    <scope>NUCLEOTIDE SEQUENCE [LARGE SCALE GENOMIC DNA]</scope>
    <source>
        <strain evidence="3 4">EAF2021</strain>
    </source>
</reference>
<feature type="coiled-coil region" evidence="1">
    <location>
        <begin position="17"/>
        <end position="44"/>
    </location>
</feature>
<gene>
    <name evidence="3" type="ORF">M9Y10_016433</name>
</gene>
<feature type="compositionally biased region" description="Polar residues" evidence="2">
    <location>
        <begin position="294"/>
        <end position="303"/>
    </location>
</feature>
<keyword evidence="4" id="KW-1185">Reference proteome</keyword>
<evidence type="ECO:0000313" key="4">
    <source>
        <dbReference type="Proteomes" id="UP001470230"/>
    </source>
</evidence>
<dbReference type="EMBL" id="JAPFFF010000021">
    <property type="protein sequence ID" value="KAK8853890.1"/>
    <property type="molecule type" value="Genomic_DNA"/>
</dbReference>
<feature type="coiled-coil region" evidence="1">
    <location>
        <begin position="80"/>
        <end position="125"/>
    </location>
</feature>
<protein>
    <submittedName>
        <fullName evidence="3">Uncharacterized protein</fullName>
    </submittedName>
</protein>
<dbReference type="Proteomes" id="UP001470230">
    <property type="component" value="Unassembled WGS sequence"/>
</dbReference>
<proteinExistence type="predicted"/>
<comment type="caution">
    <text evidence="3">The sequence shown here is derived from an EMBL/GenBank/DDBJ whole genome shotgun (WGS) entry which is preliminary data.</text>
</comment>
<evidence type="ECO:0000313" key="3">
    <source>
        <dbReference type="EMBL" id="KAK8853890.1"/>
    </source>
</evidence>
<evidence type="ECO:0000256" key="1">
    <source>
        <dbReference type="SAM" id="Coils"/>
    </source>
</evidence>
<name>A0ABR2HW97_9EUKA</name>